<accession>A0AB35RJ93</accession>
<gene>
    <name evidence="6 7" type="primary">citG</name>
    <name evidence="7" type="ORF">R0H02_01525</name>
</gene>
<dbReference type="Gene3D" id="1.10.4200.10">
    <property type="entry name" value="Triphosphoribosyl-dephospho-CoA protein"/>
    <property type="match status" value="1"/>
</dbReference>
<keyword evidence="4 6" id="KW-0547">Nucleotide-binding</keyword>
<comment type="catalytic activity">
    <reaction evidence="1 6">
        <text>3'-dephospho-CoA + ATP = 2'-(5''-triphospho-alpha-D-ribosyl)-3'-dephospho-CoA + adenine</text>
        <dbReference type="Rhea" id="RHEA:15117"/>
        <dbReference type="ChEBI" id="CHEBI:16708"/>
        <dbReference type="ChEBI" id="CHEBI:30616"/>
        <dbReference type="ChEBI" id="CHEBI:57328"/>
        <dbReference type="ChEBI" id="CHEBI:61378"/>
        <dbReference type="EC" id="2.4.2.52"/>
    </reaction>
</comment>
<dbReference type="FunFam" id="1.10.4200.10:FF:000001">
    <property type="entry name" value="Triphosphoribosyl-dephospho-CoA synthase CitG"/>
    <property type="match status" value="1"/>
</dbReference>
<dbReference type="Proteomes" id="UP001286589">
    <property type="component" value="Unassembled WGS sequence"/>
</dbReference>
<protein>
    <recommendedName>
        <fullName evidence="6">Probable 2-(5''-triphosphoribosyl)-3'-dephosphocoenzyme-A synthase</fullName>
        <shortName evidence="6">2-(5''-triphosphoribosyl)-3'-dephospho-CoA synthase</shortName>
        <ecNumber evidence="6">2.4.2.52</ecNumber>
    </recommendedName>
</protein>
<keyword evidence="7" id="KW-0328">Glycosyltransferase</keyword>
<dbReference type="PANTHER" id="PTHR30201">
    <property type="entry name" value="TRIPHOSPHORIBOSYL-DEPHOSPHO-COA SYNTHASE"/>
    <property type="match status" value="1"/>
</dbReference>
<evidence type="ECO:0000256" key="6">
    <source>
        <dbReference type="HAMAP-Rule" id="MF_00397"/>
    </source>
</evidence>
<evidence type="ECO:0000256" key="3">
    <source>
        <dbReference type="ARBA" id="ARBA00022679"/>
    </source>
</evidence>
<dbReference type="HAMAP" id="MF_00397">
    <property type="entry name" value="CitG"/>
    <property type="match status" value="1"/>
</dbReference>
<organism evidence="7 8">
    <name type="scientific">Phytobacter ursingii</name>
    <dbReference type="NCBI Taxonomy" id="1972431"/>
    <lineage>
        <taxon>Bacteria</taxon>
        <taxon>Pseudomonadati</taxon>
        <taxon>Pseudomonadota</taxon>
        <taxon>Gammaproteobacteria</taxon>
        <taxon>Enterobacterales</taxon>
        <taxon>Enterobacteriaceae</taxon>
        <taxon>Phytobacter</taxon>
    </lineage>
</organism>
<evidence type="ECO:0000256" key="5">
    <source>
        <dbReference type="ARBA" id="ARBA00022840"/>
    </source>
</evidence>
<name>A0AB35RJ93_9ENTR</name>
<dbReference type="GO" id="GO:0051191">
    <property type="term" value="P:prosthetic group biosynthetic process"/>
    <property type="evidence" value="ECO:0007669"/>
    <property type="project" value="TreeGrafter"/>
</dbReference>
<dbReference type="GO" id="GO:0005524">
    <property type="term" value="F:ATP binding"/>
    <property type="evidence" value="ECO:0007669"/>
    <property type="project" value="UniProtKB-KW"/>
</dbReference>
<comment type="similarity">
    <text evidence="2 6">Belongs to the CitG/MdcB family.</text>
</comment>
<reference evidence="7 8" key="1">
    <citation type="submission" date="2023-10" db="EMBL/GenBank/DDBJ databases">
        <title>Phytobacter spp. The emergence of a new genus of hospital-origin enterobacteria encoding carbapenemases in Argentina.</title>
        <authorList>
            <person name="Vay C."/>
            <person name="Almuzara M."/>
            <person name="Traglia G.M."/>
            <person name="Campos J."/>
        </authorList>
    </citation>
    <scope>NUCLEOTIDE SEQUENCE [LARGE SCALE GENOMIC DNA]</scope>
    <source>
        <strain evidence="7 8">CVMA36</strain>
    </source>
</reference>
<evidence type="ECO:0000313" key="7">
    <source>
        <dbReference type="EMBL" id="MDV2861142.1"/>
    </source>
</evidence>
<dbReference type="InterPro" id="IPR002736">
    <property type="entry name" value="CitG"/>
</dbReference>
<dbReference type="GO" id="GO:0016757">
    <property type="term" value="F:glycosyltransferase activity"/>
    <property type="evidence" value="ECO:0007669"/>
    <property type="project" value="UniProtKB-KW"/>
</dbReference>
<evidence type="ECO:0000256" key="4">
    <source>
        <dbReference type="ARBA" id="ARBA00022741"/>
    </source>
</evidence>
<dbReference type="AlphaFoldDB" id="A0AB35RJ93"/>
<dbReference type="InterPro" id="IPR017551">
    <property type="entry name" value="TriPribosyl-deP-CoA_syn_CitG"/>
</dbReference>
<comment type="caution">
    <text evidence="7">The sequence shown here is derived from an EMBL/GenBank/DDBJ whole genome shotgun (WGS) entry which is preliminary data.</text>
</comment>
<dbReference type="GO" id="GO:0046917">
    <property type="term" value="F:triphosphoribosyl-dephospho-CoA synthase activity"/>
    <property type="evidence" value="ECO:0007669"/>
    <property type="project" value="UniProtKB-UniRule"/>
</dbReference>
<sequence>MSVNVVTERHTPVSVTLKAEDVIGLVARALRVEVRLTPKPGLVDTRNSGAHRDMDLAAFERSTAAIAPWMEKFFIMGHSTAKLDPQTVMVMLRPPGLACENDMLQATSGVNTHRGAIFAFGLLSTAIGRILALEEALEQNRICDHVARMCQHIVARELSSDKDGKLSKGGMHFLHYGLAGARGEAESGFRTVRTQALPVYNRVLQECGEANLALLQTLLHLMAWNDDTNLVSRGGLEGLNYVQQEAQKLLWQGGVLVEGGIEAMQQLDDELIARNLSPGGSADLLAVTWFLSHFPSGPFYSE</sequence>
<evidence type="ECO:0000256" key="2">
    <source>
        <dbReference type="ARBA" id="ARBA00006812"/>
    </source>
</evidence>
<keyword evidence="8" id="KW-1185">Reference proteome</keyword>
<keyword evidence="5 6" id="KW-0067">ATP-binding</keyword>
<dbReference type="RefSeq" id="WP_229220617.1">
    <property type="nucleotide sequence ID" value="NZ_JAWJAC010000001.1"/>
</dbReference>
<evidence type="ECO:0000256" key="1">
    <source>
        <dbReference type="ARBA" id="ARBA00001210"/>
    </source>
</evidence>
<dbReference type="EMBL" id="JAWJAC010000001">
    <property type="protein sequence ID" value="MDV2861142.1"/>
    <property type="molecule type" value="Genomic_DNA"/>
</dbReference>
<evidence type="ECO:0000313" key="8">
    <source>
        <dbReference type="Proteomes" id="UP001286589"/>
    </source>
</evidence>
<dbReference type="NCBIfam" id="TIGR03125">
    <property type="entry name" value="citrate_citG"/>
    <property type="match status" value="1"/>
</dbReference>
<proteinExistence type="inferred from homology"/>
<keyword evidence="3 6" id="KW-0808">Transferase</keyword>
<dbReference type="Pfam" id="PF01874">
    <property type="entry name" value="CitG"/>
    <property type="match status" value="1"/>
</dbReference>
<dbReference type="PANTHER" id="PTHR30201:SF2">
    <property type="entry name" value="2-(5''-TRIPHOSPHORIBOSYL)-3'-DEPHOSPHOCOENZYME-A SYNTHASE"/>
    <property type="match status" value="1"/>
</dbReference>
<dbReference type="EC" id="2.4.2.52" evidence="6"/>